<sequence length="1957" mass="226884">MVEDENIQEDFYVDEVACVNLLSKIEYMSIRHKEYIEFFRRNSTINDYARILKLIDGATAKKLREQGSIKQDNYQDILQLLEDLTPDTGELVIGLNKQAYSEIQKFITSIRRQMNSLDTRVKNYYFSNRNNATDDIHQDTELLYIYSKFNQVLSGYFETGDISKEVYHRYRIMNNDPLSKEEIQERNNIILQVPNLDRTQVFLLPVNDHMFRENTTSNIEFMMESYDMVYRLYSANQTKHSIIRFALALSMISLLVVSLVTGLPLQLAFALVSVATSIHMCIEMYDIIKLGRAQSKYAERIKNRYGILHRDNAMKSEFDKVHSSLALDIQEQSIKLECALRCVSLIGAIVTVLMVILGIEELIVLTAVVVPAVVFLIRAIGNAVIYHRLRTNNESQNKDADIDYTGSFITRIIQILSATLEEIGIALNMTITSQGMSIVMNSMTALEHVSDLSQSYDMRKNFEDKRRNDLHILMHSLSDTICENGTVIMEKGYVEEEYCTIFTVNIQKAITELRHMLILYSIKEIAENDLNEYIDEIINKLEQGSKIFSAEDKRVLRKVIVHYLQDVMEVSIVQQQSQDIAIDSRLEQSFIPETDLEMTEYSFLMKDWEDLQEMIYNLQDMYNVHTNVSSVSGKRQIVTTEISAQLQDEEAQTRVTQSGDVINDTLVKDLFTEIFGLLEKYKKDQLTFEEQKKSLHIIKENLFYLGEYVWNDTKPHKDTIMENLQNMQQQHQSILLKVKSMLGKMQQMSKIERLIVRAKKDSHIPFQASQDSKSFVLFKSENSLQWVLTRKEPLKLNAIISELTEYGDALSIERKQVVLKQLQDILICIPVMLRDSQKGDINFSEMQIILEKLSYSLDKISLSPELSDLLGVVKQQNTNMVQYISQILSQQRQDEIFRELDIIRIAENQEDEAILCTRVSDLLLELSTYSHMNIPDERLEKSKILEGISSKLEEIEGSSEMHEIIQQSKNRLDEITTTLFKRYNSGVLQEIMLIMFQSEQSGTVMPLKRLSRLLCEMSNSLDSFMSTEDLQLTQKKEVLQELAKHLRQVRKSCAPSNTALLCQLEMQNRNLLQKVFTLLYQQEKGSILDNLETLEGVLYKLRQKEDKQPLINEVLVLLDQLSVLLDQNNRYGQNIFVDSKVSSLLRLLMSLDMSSQPDTVQELYGSVLIHAESILYTPQYTSLIWEIEDCMIRFESQDISTSVKTTSRVLSNLSTLLQDRKALSVQKIINVSQELFSYLEELRVSPENKLSDLDEVQIKELSDKLAEIFQMSYTQQQEEIFEELEGIQISKLVSNAEVDIVKERISNLFDRFSNIPIQYRDMSLEKLNAREVLCGKILEQLKEVKQSSEIKDVGEILESHKSKLSSMISYHRLKEFYVDMEKRLGIIQEVLGGSISEMLPINLNEVRNILNDMSDNLDEANYELKDIKNSLGEYIENDNYHMEFFDVMHSVLKRMQMEALDKVSLIFDQLREEKSTIDAFEEILDNRDQRKNDMDLLDKEVKFSNLEAGNGHTELVNPMNKEYDDISGKTDKMLFTEIRRITEQKLKIIYDQLQEPHNISKEQCVTIQNIIQHIKNTVFDKMSNQSDFLKGEILLTGMGTDWLENTLAQVHKYTHQITEIYWQRGQEEVTEVMNKLQIDMMNNLGQKMSFLESQLNGNVSLKELRIIEVTLQNISPQLQKINRSKELSKLVQQNTSLTNRVSKMLQEQTVKGQIFFVQEALNALIQLENRSNSQTQKESLVGAHEILEFLLEQLKTFDNQDLNKVFVQLSPILKEIQELSLQSSIKDVEAVEIFKELSHIFSLQQSIVLDKFKEVMDCMTRKDMFFQEFTLRTSKLLGVFSRELEFLLKASKEVKSQLVALESEEKLFDQRVRLLSDMQLKLFDIQILVPEKDSVSNVSGALLEVFQKIQLWGEKHVEYFQDQIKVVDHLDIKEKHQGNTPSKDLQDDAILSKKKNT</sequence>
<evidence type="ECO:0000313" key="5">
    <source>
        <dbReference type="Proteomes" id="UP000018951"/>
    </source>
</evidence>
<evidence type="ECO:0000313" key="4">
    <source>
        <dbReference type="EMBL" id="ETO91090.1"/>
    </source>
</evidence>
<accession>W2UYZ0</accession>
<reference evidence="4 5" key="1">
    <citation type="journal article" date="2013" name="PLoS ONE">
        <title>Bacterial endosymbiosis in a chordate host: long-term co-evolution and conservation of secondary metabolism.</title>
        <authorList>
            <person name="Kwan J.C."/>
            <person name="Schmidt E.W."/>
        </authorList>
    </citation>
    <scope>NUCLEOTIDE SEQUENCE [LARGE SCALE GENOMIC DNA]</scope>
    <source>
        <strain evidence="5">L6</strain>
    </source>
</reference>
<feature type="transmembrane region" description="Helical" evidence="3">
    <location>
        <begin position="363"/>
        <end position="386"/>
    </location>
</feature>
<feature type="coiled-coil region" evidence="1">
    <location>
        <begin position="1687"/>
        <end position="1737"/>
    </location>
</feature>
<feature type="non-terminal residue" evidence="4">
    <location>
        <position position="1957"/>
    </location>
</feature>
<keyword evidence="1" id="KW-0175">Coiled coil</keyword>
<keyword evidence="5" id="KW-1185">Reference proteome</keyword>
<protein>
    <submittedName>
        <fullName evidence="4">Uncharacterized protein</fullName>
    </submittedName>
</protein>
<keyword evidence="3" id="KW-1133">Transmembrane helix</keyword>
<name>W2UYZ0_9RICK</name>
<dbReference type="EMBL" id="AXCJ01000008">
    <property type="protein sequence ID" value="ETO91090.1"/>
    <property type="molecule type" value="Genomic_DNA"/>
</dbReference>
<feature type="region of interest" description="Disordered" evidence="2">
    <location>
        <begin position="1935"/>
        <end position="1957"/>
    </location>
</feature>
<dbReference type="Proteomes" id="UP000018951">
    <property type="component" value="Unassembled WGS sequence"/>
</dbReference>
<comment type="caution">
    <text evidence="4">The sequence shown here is derived from an EMBL/GenBank/DDBJ whole genome shotgun (WGS) entry which is preliminary data.</text>
</comment>
<proteinExistence type="predicted"/>
<evidence type="ECO:0000256" key="2">
    <source>
        <dbReference type="SAM" id="MobiDB-lite"/>
    </source>
</evidence>
<keyword evidence="3" id="KW-0472">Membrane</keyword>
<organism evidence="4 5">
    <name type="scientific">Candidatus Xenolissoclinum pacificiensis L6</name>
    <dbReference type="NCBI Taxonomy" id="1401685"/>
    <lineage>
        <taxon>Bacteria</taxon>
        <taxon>Pseudomonadati</taxon>
        <taxon>Pseudomonadota</taxon>
        <taxon>Alphaproteobacteria</taxon>
        <taxon>Rickettsiales</taxon>
        <taxon>Anaplasmataceae</taxon>
        <taxon>Candidatus Xenolissoclinum</taxon>
    </lineage>
</organism>
<feature type="transmembrane region" description="Helical" evidence="3">
    <location>
        <begin position="338"/>
        <end position="357"/>
    </location>
</feature>
<evidence type="ECO:0000256" key="3">
    <source>
        <dbReference type="SAM" id="Phobius"/>
    </source>
</evidence>
<keyword evidence="3" id="KW-0812">Transmembrane</keyword>
<feature type="coiled-coil region" evidence="1">
    <location>
        <begin position="1403"/>
        <end position="1437"/>
    </location>
</feature>
<evidence type="ECO:0000256" key="1">
    <source>
        <dbReference type="SAM" id="Coils"/>
    </source>
</evidence>
<gene>
    <name evidence="4" type="ORF">P857_576</name>
</gene>